<gene>
    <name evidence="2" type="ORF">Cvel_23994</name>
</gene>
<accession>A0A0G4GZK3</accession>
<feature type="region of interest" description="Disordered" evidence="1">
    <location>
        <begin position="1"/>
        <end position="94"/>
    </location>
</feature>
<proteinExistence type="predicted"/>
<reference evidence="2" key="1">
    <citation type="submission" date="2014-11" db="EMBL/GenBank/DDBJ databases">
        <authorList>
            <person name="Otto D Thomas"/>
            <person name="Naeem Raeece"/>
        </authorList>
    </citation>
    <scope>NUCLEOTIDE SEQUENCE</scope>
</reference>
<evidence type="ECO:0000313" key="2">
    <source>
        <dbReference type="EMBL" id="CEM36460.1"/>
    </source>
</evidence>
<feature type="compositionally biased region" description="Basic and acidic residues" evidence="1">
    <location>
        <begin position="60"/>
        <end position="72"/>
    </location>
</feature>
<feature type="compositionally biased region" description="Acidic residues" evidence="1">
    <location>
        <begin position="7"/>
        <end position="16"/>
    </location>
</feature>
<evidence type="ECO:0000256" key="1">
    <source>
        <dbReference type="SAM" id="MobiDB-lite"/>
    </source>
</evidence>
<dbReference type="EMBL" id="CDMZ01001706">
    <property type="protein sequence ID" value="CEM36460.1"/>
    <property type="molecule type" value="Genomic_DNA"/>
</dbReference>
<dbReference type="VEuPathDB" id="CryptoDB:Cvel_23994"/>
<feature type="region of interest" description="Disordered" evidence="1">
    <location>
        <begin position="168"/>
        <end position="189"/>
    </location>
</feature>
<feature type="compositionally biased region" description="Polar residues" evidence="1">
    <location>
        <begin position="73"/>
        <end position="84"/>
    </location>
</feature>
<protein>
    <submittedName>
        <fullName evidence="2">Uncharacterized protein</fullName>
    </submittedName>
</protein>
<name>A0A0G4GZK3_9ALVE</name>
<dbReference type="AlphaFoldDB" id="A0A0G4GZK3"/>
<feature type="compositionally biased region" description="Gly residues" evidence="1">
    <location>
        <begin position="21"/>
        <end position="33"/>
    </location>
</feature>
<feature type="compositionally biased region" description="Basic and acidic residues" evidence="1">
    <location>
        <begin position="34"/>
        <end position="43"/>
    </location>
</feature>
<organism evidence="2">
    <name type="scientific">Chromera velia CCMP2878</name>
    <dbReference type="NCBI Taxonomy" id="1169474"/>
    <lineage>
        <taxon>Eukaryota</taxon>
        <taxon>Sar</taxon>
        <taxon>Alveolata</taxon>
        <taxon>Colpodellida</taxon>
        <taxon>Chromeraceae</taxon>
        <taxon>Chromera</taxon>
    </lineage>
</organism>
<sequence>MGHALFEDEIFDEYTEDQQGGESGKPGDSGGGGDGKRKERGDGNEEGGDDSGSFDVGDDVQPKDEGPGDKRWSSGQKSGKQNEQGGCAAGASECFPSESVPVEVSAVEGIGYQLPSPCFNFLSRASISGHATPGGICGDETCDIDALQTHVEPSEVLGERRRRLDHEWERLDRSPLQNPELPRAEGAFP</sequence>